<sequence length="400" mass="45282">MNWVAVARKIPRDLRSIYGRIERGSKTLKPEVVCSQLQSSGFSSAPRPRSWSPSKRKSESRRAPSLPPTPDPSRLQCCIDQLPPRFTSDDLSGMLELQRDPILCLNIFNWASLQPRFRHDASTYLITIKKLGAARMYQEMDVVIVQALSATCIASEELFNTVIYFYTEARMLSKAVNVFKRMRDSAAAAACRPTLSTYNLLFAALLGKGNNSYINYIYMDTIRCLFRQMVDSGIEPDIFTLNSIIKGYVLSLHINDALRVFHQMGVVYRCLPNEHSYNYLVHGLCAQGRTKNAKELYIEMKNKGLIPSEKVYNSLVCALSMAGQMDEAVAILWEMGSRGRLADLITYRTVLEEMCRHGRVGDAVALLREFQEKDLVDGRTFRELMYGIQDSHGIESDDAV</sequence>
<accession>A0A7I8LLL5</accession>
<feature type="repeat" description="PPR" evidence="2">
    <location>
        <begin position="343"/>
        <end position="377"/>
    </location>
</feature>
<keyword evidence="5" id="KW-1185">Reference proteome</keyword>
<gene>
    <name evidence="4" type="ORF">SI8410_17020873</name>
</gene>
<dbReference type="NCBIfam" id="TIGR00756">
    <property type="entry name" value="PPR"/>
    <property type="match status" value="5"/>
</dbReference>
<dbReference type="GO" id="GO:0003729">
    <property type="term" value="F:mRNA binding"/>
    <property type="evidence" value="ECO:0007669"/>
    <property type="project" value="TreeGrafter"/>
</dbReference>
<name>A0A7I8LLL5_SPIIN</name>
<evidence type="ECO:0000256" key="1">
    <source>
        <dbReference type="ARBA" id="ARBA00022737"/>
    </source>
</evidence>
<proteinExistence type="predicted"/>
<dbReference type="Proteomes" id="UP000663760">
    <property type="component" value="Chromosome 17"/>
</dbReference>
<evidence type="ECO:0000256" key="3">
    <source>
        <dbReference type="SAM" id="MobiDB-lite"/>
    </source>
</evidence>
<dbReference type="OrthoDB" id="185373at2759"/>
<dbReference type="PROSITE" id="PS51375">
    <property type="entry name" value="PPR"/>
    <property type="match status" value="3"/>
</dbReference>
<dbReference type="PANTHER" id="PTHR47933:SF23">
    <property type="entry name" value="OS02G0468500 PROTEIN"/>
    <property type="match status" value="1"/>
</dbReference>
<evidence type="ECO:0000313" key="5">
    <source>
        <dbReference type="Proteomes" id="UP000663760"/>
    </source>
</evidence>
<dbReference type="Gene3D" id="1.25.40.10">
    <property type="entry name" value="Tetratricopeptide repeat domain"/>
    <property type="match status" value="2"/>
</dbReference>
<dbReference type="Pfam" id="PF12854">
    <property type="entry name" value="PPR_1"/>
    <property type="match status" value="1"/>
</dbReference>
<dbReference type="Pfam" id="PF01535">
    <property type="entry name" value="PPR"/>
    <property type="match status" value="2"/>
</dbReference>
<dbReference type="PANTHER" id="PTHR47933">
    <property type="entry name" value="PENTATRICOPEPTIDE REPEAT-CONTAINING PROTEIN 1, MITOCHONDRIAL"/>
    <property type="match status" value="1"/>
</dbReference>
<feature type="compositionally biased region" description="Low complexity" evidence="3">
    <location>
        <begin position="43"/>
        <end position="53"/>
    </location>
</feature>
<evidence type="ECO:0000256" key="2">
    <source>
        <dbReference type="PROSITE-ProRule" id="PRU00708"/>
    </source>
</evidence>
<feature type="region of interest" description="Disordered" evidence="3">
    <location>
        <begin position="38"/>
        <end position="74"/>
    </location>
</feature>
<dbReference type="InterPro" id="IPR011990">
    <property type="entry name" value="TPR-like_helical_dom_sf"/>
</dbReference>
<reference evidence="4" key="1">
    <citation type="submission" date="2020-02" db="EMBL/GenBank/DDBJ databases">
        <authorList>
            <person name="Scholz U."/>
            <person name="Mascher M."/>
            <person name="Fiebig A."/>
        </authorList>
    </citation>
    <scope>NUCLEOTIDE SEQUENCE</scope>
</reference>
<feature type="repeat" description="PPR" evidence="2">
    <location>
        <begin position="308"/>
        <end position="342"/>
    </location>
</feature>
<dbReference type="Pfam" id="PF13041">
    <property type="entry name" value="PPR_2"/>
    <property type="match status" value="1"/>
</dbReference>
<dbReference type="AlphaFoldDB" id="A0A7I8LLL5"/>
<feature type="repeat" description="PPR" evidence="2">
    <location>
        <begin position="273"/>
        <end position="307"/>
    </location>
</feature>
<keyword evidence="1" id="KW-0677">Repeat</keyword>
<dbReference type="InterPro" id="IPR002885">
    <property type="entry name" value="PPR_rpt"/>
</dbReference>
<evidence type="ECO:0000313" key="4">
    <source>
        <dbReference type="EMBL" id="CAA7410195.1"/>
    </source>
</evidence>
<dbReference type="EMBL" id="LR746280">
    <property type="protein sequence ID" value="CAA7410195.1"/>
    <property type="molecule type" value="Genomic_DNA"/>
</dbReference>
<dbReference type="InterPro" id="IPR051240">
    <property type="entry name" value="Mito_RNA-Proc/Resp"/>
</dbReference>
<protein>
    <submittedName>
        <fullName evidence="4">Uncharacterized protein</fullName>
    </submittedName>
</protein>
<organism evidence="4 5">
    <name type="scientific">Spirodela intermedia</name>
    <name type="common">Intermediate duckweed</name>
    <dbReference type="NCBI Taxonomy" id="51605"/>
    <lineage>
        <taxon>Eukaryota</taxon>
        <taxon>Viridiplantae</taxon>
        <taxon>Streptophyta</taxon>
        <taxon>Embryophyta</taxon>
        <taxon>Tracheophyta</taxon>
        <taxon>Spermatophyta</taxon>
        <taxon>Magnoliopsida</taxon>
        <taxon>Liliopsida</taxon>
        <taxon>Araceae</taxon>
        <taxon>Lemnoideae</taxon>
        <taxon>Spirodela</taxon>
    </lineage>
</organism>